<feature type="transmembrane region" description="Helical" evidence="7">
    <location>
        <begin position="699"/>
        <end position="718"/>
    </location>
</feature>
<evidence type="ECO:0000313" key="10">
    <source>
        <dbReference type="Proteomes" id="UP000050761"/>
    </source>
</evidence>
<feature type="transmembrane region" description="Helical" evidence="7">
    <location>
        <begin position="298"/>
        <end position="318"/>
    </location>
</feature>
<evidence type="ECO:0000256" key="3">
    <source>
        <dbReference type="ARBA" id="ARBA00022692"/>
    </source>
</evidence>
<proteinExistence type="inferred from homology"/>
<dbReference type="OrthoDB" id="6510177at2759"/>
<feature type="transmembrane region" description="Helical" evidence="7">
    <location>
        <begin position="723"/>
        <end position="744"/>
    </location>
</feature>
<dbReference type="GO" id="GO:0006897">
    <property type="term" value="P:endocytosis"/>
    <property type="evidence" value="ECO:0007669"/>
    <property type="project" value="TreeGrafter"/>
</dbReference>
<dbReference type="PROSITE" id="PS50156">
    <property type="entry name" value="SSD"/>
    <property type="match status" value="1"/>
</dbReference>
<feature type="transmembrane region" description="Helical" evidence="7">
    <location>
        <begin position="262"/>
        <end position="286"/>
    </location>
</feature>
<keyword evidence="10" id="KW-1185">Reference proteome</keyword>
<evidence type="ECO:0000256" key="6">
    <source>
        <dbReference type="ARBA" id="ARBA00023180"/>
    </source>
</evidence>
<evidence type="ECO:0000313" key="9">
    <source>
        <dbReference type="EMBL" id="VDO19326.1"/>
    </source>
</evidence>
<sequence length="768" mass="86329">RTKNNCSRNENDITGYTPYGARARDELDVAGEFFSRGGSGIAVFVLVLPKDGGSVLREDVLKEALEVELLLTRNFTMMNPLTNLTESYREFCFSFCQINEPLVQFANGFSLQKSLNDSGAESNPRIELAYPTSTFYNRRLNIQPHFFGVEFSGGAGNESDSTNSSSISLEKVVPKMVSAKMLALQLRAERKEGWTTQMVKNFEMSITQYFERSVDHSDCLPCQTTALHQHLIFREFKSSSIRVLTLSTSFVEIEVVRAGMSLLPFLVVGFVIMACISTLTTFMSACFMQQASIHKFSLAIMACICPFMACGTALGFLFFMGVRFGSILCVTPFLVLAIGVDDAYLMMHSWQRVTKELRESPVLSDTGPAIMISALTNISADAVGAFTSSPEITLLCYGNAACIFVDFIYQITLYSAVMVLAGHFEIENERELSLTQRVECGVDDESASSDKKSMSSFRDRLTGGFTSFFDQYVNLVTNKVFDMAMVVVWIAFLAISIKGITQMPINLTPKKLFSLDSSLQEMDTLRVSYVIPHFTLATLFVNKPGNLSDQARLARLNTFVEEMESLPGSWGPQSSNYFIRDYIEYEKGMSEIEPEEEGLAPRDPNVLNFNDLPEFLEWPEYEYWRGFLRFSNGSTTELERFFLTTAYHGEELKEWINRDQMLKRWREVVDRYKSEFNITVYYDDGIYLDLIENMPTDTWQSGVATLCSMAIVCFIFMWDPFTVLITTAVIASIMTGILGTLSWTGTELDPIVMAALIISIGFSVDIPA</sequence>
<comment type="similarity">
    <text evidence="2">Belongs to the patched family.</text>
</comment>
<dbReference type="GO" id="GO:0030659">
    <property type="term" value="C:cytoplasmic vesicle membrane"/>
    <property type="evidence" value="ECO:0007669"/>
    <property type="project" value="TreeGrafter"/>
</dbReference>
<evidence type="ECO:0000313" key="11">
    <source>
        <dbReference type="WBParaSite" id="HPBE_0000094301-mRNA-1"/>
    </source>
</evidence>
<keyword evidence="6" id="KW-0325">Glycoprotein</keyword>
<dbReference type="PANTHER" id="PTHR10796">
    <property type="entry name" value="PATCHED-RELATED"/>
    <property type="match status" value="1"/>
</dbReference>
<accession>A0A183F451</accession>
<keyword evidence="4 7" id="KW-1133">Transmembrane helix</keyword>
<dbReference type="WBParaSite" id="HPBE_0000094301-mRNA-1">
    <property type="protein sequence ID" value="HPBE_0000094301-mRNA-1"/>
    <property type="gene ID" value="HPBE_0000094301"/>
</dbReference>
<dbReference type="EMBL" id="UZAH01000874">
    <property type="protein sequence ID" value="VDO19326.1"/>
    <property type="molecule type" value="Genomic_DNA"/>
</dbReference>
<reference evidence="9 10" key="1">
    <citation type="submission" date="2018-11" db="EMBL/GenBank/DDBJ databases">
        <authorList>
            <consortium name="Pathogen Informatics"/>
        </authorList>
    </citation>
    <scope>NUCLEOTIDE SEQUENCE [LARGE SCALE GENOMIC DNA]</scope>
</reference>
<dbReference type="Pfam" id="PF02460">
    <property type="entry name" value="Patched"/>
    <property type="match status" value="1"/>
</dbReference>
<dbReference type="SUPFAM" id="SSF82866">
    <property type="entry name" value="Multidrug efflux transporter AcrB transmembrane domain"/>
    <property type="match status" value="2"/>
</dbReference>
<feature type="domain" description="SSD" evidence="8">
    <location>
        <begin position="266"/>
        <end position="420"/>
    </location>
</feature>
<dbReference type="InterPro" id="IPR051697">
    <property type="entry name" value="Patched_domain-protein"/>
</dbReference>
<name>A0A183F451_HELPZ</name>
<dbReference type="AlphaFoldDB" id="A0A183F451"/>
<evidence type="ECO:0000256" key="4">
    <source>
        <dbReference type="ARBA" id="ARBA00022989"/>
    </source>
</evidence>
<accession>A0A3P7TDM5</accession>
<reference evidence="11" key="2">
    <citation type="submission" date="2019-09" db="UniProtKB">
        <authorList>
            <consortium name="WormBaseParasite"/>
        </authorList>
    </citation>
    <scope>IDENTIFICATION</scope>
</reference>
<keyword evidence="3 7" id="KW-0812">Transmembrane</keyword>
<organism evidence="10 11">
    <name type="scientific">Heligmosomoides polygyrus</name>
    <name type="common">Parasitic roundworm</name>
    <dbReference type="NCBI Taxonomy" id="6339"/>
    <lineage>
        <taxon>Eukaryota</taxon>
        <taxon>Metazoa</taxon>
        <taxon>Ecdysozoa</taxon>
        <taxon>Nematoda</taxon>
        <taxon>Chromadorea</taxon>
        <taxon>Rhabditida</taxon>
        <taxon>Rhabditina</taxon>
        <taxon>Rhabditomorpha</taxon>
        <taxon>Strongyloidea</taxon>
        <taxon>Heligmosomidae</taxon>
        <taxon>Heligmosomoides</taxon>
    </lineage>
</organism>
<dbReference type="PANTHER" id="PTHR10796:SF88">
    <property type="entry name" value="SSD DOMAIN-CONTAINING PROTEIN"/>
    <property type="match status" value="1"/>
</dbReference>
<gene>
    <name evidence="9" type="ORF">HPBE_LOCUS944</name>
</gene>
<comment type="subcellular location">
    <subcellularLocation>
        <location evidence="1">Membrane</location>
        <topology evidence="1">Multi-pass membrane protein</topology>
    </subcellularLocation>
</comment>
<dbReference type="Gene3D" id="1.20.1640.10">
    <property type="entry name" value="Multidrug efflux transporter AcrB transmembrane domain"/>
    <property type="match status" value="2"/>
</dbReference>
<dbReference type="InterPro" id="IPR003392">
    <property type="entry name" value="PTHD_SSD"/>
</dbReference>
<dbReference type="Proteomes" id="UP000050761">
    <property type="component" value="Unassembled WGS sequence"/>
</dbReference>
<feature type="transmembrane region" description="Helical" evidence="7">
    <location>
        <begin position="324"/>
        <end position="345"/>
    </location>
</feature>
<evidence type="ECO:0000256" key="2">
    <source>
        <dbReference type="ARBA" id="ARBA00005585"/>
    </source>
</evidence>
<dbReference type="GO" id="GO:0018996">
    <property type="term" value="P:molting cycle, collagen and cuticulin-based cuticle"/>
    <property type="evidence" value="ECO:0007669"/>
    <property type="project" value="TreeGrafter"/>
</dbReference>
<evidence type="ECO:0000256" key="7">
    <source>
        <dbReference type="SAM" id="Phobius"/>
    </source>
</evidence>
<protein>
    <submittedName>
        <fullName evidence="11">SSD domain-containing protein</fullName>
    </submittedName>
</protein>
<feature type="transmembrane region" description="Helical" evidence="7">
    <location>
        <begin position="480"/>
        <end position="500"/>
    </location>
</feature>
<evidence type="ECO:0000256" key="5">
    <source>
        <dbReference type="ARBA" id="ARBA00023136"/>
    </source>
</evidence>
<evidence type="ECO:0000256" key="1">
    <source>
        <dbReference type="ARBA" id="ARBA00004141"/>
    </source>
</evidence>
<keyword evidence="5 7" id="KW-0472">Membrane</keyword>
<dbReference type="InterPro" id="IPR000731">
    <property type="entry name" value="SSD"/>
</dbReference>
<evidence type="ECO:0000259" key="8">
    <source>
        <dbReference type="PROSITE" id="PS50156"/>
    </source>
</evidence>
<dbReference type="GO" id="GO:0005886">
    <property type="term" value="C:plasma membrane"/>
    <property type="evidence" value="ECO:0007669"/>
    <property type="project" value="TreeGrafter"/>
</dbReference>